<sequence>MGRWETVLQAGPYLTVIGLAALWALGEILQTFRSDIRRALRSGWSGLFIGAHVLFVLALYVLGRRLRLPPEDPWLLAVAVGIGGPVLLRAQVNLLQPLDPNVGQAVSLSLADLYGRFQRFCRDQIDQHLVSERIRLLEQAMQLPVELLEERVRLYGHASLLHSPEEIEGYLTRLRERFEGKERALYMASYLMAQVGYDFLQREIRRLPGKSP</sequence>
<dbReference type="EMBL" id="FYEK01000072">
    <property type="protein sequence ID" value="SNB74272.1"/>
    <property type="molecule type" value="Genomic_DNA"/>
</dbReference>
<proteinExistence type="predicted"/>
<feature type="transmembrane region" description="Helical" evidence="1">
    <location>
        <begin position="12"/>
        <end position="32"/>
    </location>
</feature>
<accession>A0A212RPA9</accession>
<evidence type="ECO:0000313" key="3">
    <source>
        <dbReference type="Proteomes" id="UP000197025"/>
    </source>
</evidence>
<keyword evidence="1" id="KW-0812">Transmembrane</keyword>
<reference evidence="3" key="1">
    <citation type="submission" date="2017-06" db="EMBL/GenBank/DDBJ databases">
        <authorList>
            <person name="Varghese N."/>
            <person name="Submissions S."/>
        </authorList>
    </citation>
    <scope>NUCLEOTIDE SEQUENCE [LARGE SCALE GENOMIC DNA]</scope>
    <source>
        <strain evidence="3">JAD2</strain>
    </source>
</reference>
<keyword evidence="3" id="KW-1185">Reference proteome</keyword>
<dbReference type="InParanoid" id="A0A212RPA9"/>
<organism evidence="2 3">
    <name type="scientific">Thermoflexus hugenholtzii JAD2</name>
    <dbReference type="NCBI Taxonomy" id="877466"/>
    <lineage>
        <taxon>Bacteria</taxon>
        <taxon>Bacillati</taxon>
        <taxon>Chloroflexota</taxon>
        <taxon>Thermoflexia</taxon>
        <taxon>Thermoflexales</taxon>
        <taxon>Thermoflexaceae</taxon>
        <taxon>Thermoflexus</taxon>
    </lineage>
</organism>
<protein>
    <submittedName>
        <fullName evidence="2">Uncharacterized protein</fullName>
    </submittedName>
</protein>
<evidence type="ECO:0000256" key="1">
    <source>
        <dbReference type="SAM" id="Phobius"/>
    </source>
</evidence>
<dbReference type="Proteomes" id="UP000197025">
    <property type="component" value="Unassembled WGS sequence"/>
</dbReference>
<name>A0A212RPA9_9CHLR</name>
<keyword evidence="1" id="KW-0472">Membrane</keyword>
<evidence type="ECO:0000313" key="2">
    <source>
        <dbReference type="EMBL" id="SNB74272.1"/>
    </source>
</evidence>
<dbReference type="RefSeq" id="WP_088572292.1">
    <property type="nucleotide sequence ID" value="NZ_FYEK01000072.1"/>
</dbReference>
<keyword evidence="1" id="KW-1133">Transmembrane helix</keyword>
<feature type="transmembrane region" description="Helical" evidence="1">
    <location>
        <begin position="44"/>
        <end position="62"/>
    </location>
</feature>
<dbReference type="AlphaFoldDB" id="A0A212RPA9"/>
<gene>
    <name evidence="2" type="ORF">SAMN02746019_00017790</name>
</gene>